<keyword evidence="4" id="KW-0804">Transcription</keyword>
<protein>
    <recommendedName>
        <fullName evidence="6">MADS-box domain-containing protein</fullName>
    </recommendedName>
</protein>
<dbReference type="SUPFAM" id="SSF55455">
    <property type="entry name" value="SRF-like"/>
    <property type="match status" value="1"/>
</dbReference>
<dbReference type="SMART" id="SM00432">
    <property type="entry name" value="MADS"/>
    <property type="match status" value="1"/>
</dbReference>
<comment type="subcellular location">
    <subcellularLocation>
        <location evidence="1">Nucleus</location>
    </subcellularLocation>
</comment>
<dbReference type="GO" id="GO:0046983">
    <property type="term" value="F:protein dimerization activity"/>
    <property type="evidence" value="ECO:0007669"/>
    <property type="project" value="InterPro"/>
</dbReference>
<evidence type="ECO:0000256" key="2">
    <source>
        <dbReference type="ARBA" id="ARBA00023015"/>
    </source>
</evidence>
<evidence type="ECO:0000256" key="5">
    <source>
        <dbReference type="ARBA" id="ARBA00023242"/>
    </source>
</evidence>
<evidence type="ECO:0000259" key="6">
    <source>
        <dbReference type="PROSITE" id="PS50066"/>
    </source>
</evidence>
<reference evidence="7" key="1">
    <citation type="submission" date="2022-08" db="EMBL/GenBank/DDBJ databases">
        <authorList>
            <person name="Gutierrez-Valencia J."/>
        </authorList>
    </citation>
    <scope>NUCLEOTIDE SEQUENCE</scope>
</reference>
<evidence type="ECO:0000256" key="1">
    <source>
        <dbReference type="ARBA" id="ARBA00004123"/>
    </source>
</evidence>
<dbReference type="InterPro" id="IPR036879">
    <property type="entry name" value="TF_MADSbox_sf"/>
</dbReference>
<evidence type="ECO:0000313" key="8">
    <source>
        <dbReference type="Proteomes" id="UP001154282"/>
    </source>
</evidence>
<evidence type="ECO:0000256" key="3">
    <source>
        <dbReference type="ARBA" id="ARBA00023125"/>
    </source>
</evidence>
<keyword evidence="2" id="KW-0805">Transcription regulation</keyword>
<dbReference type="PRINTS" id="PR00404">
    <property type="entry name" value="MADSDOMAIN"/>
</dbReference>
<accession>A0AAV0P1M1</accession>
<dbReference type="PANTHER" id="PTHR48019">
    <property type="entry name" value="SERUM RESPONSE FACTOR HOMOLOG"/>
    <property type="match status" value="1"/>
</dbReference>
<dbReference type="EMBL" id="CAMGYJ010000008">
    <property type="protein sequence ID" value="CAI0465058.1"/>
    <property type="molecule type" value="Genomic_DNA"/>
</dbReference>
<dbReference type="InterPro" id="IPR050142">
    <property type="entry name" value="MADS-box/MEF2_TF"/>
</dbReference>
<keyword evidence="5" id="KW-0539">Nucleus</keyword>
<dbReference type="Gene3D" id="3.40.1810.10">
    <property type="entry name" value="Transcription factor, MADS-box"/>
    <property type="match status" value="1"/>
</dbReference>
<dbReference type="GO" id="GO:0003677">
    <property type="term" value="F:DNA binding"/>
    <property type="evidence" value="ECO:0007669"/>
    <property type="project" value="UniProtKB-KW"/>
</dbReference>
<dbReference type="GO" id="GO:0005634">
    <property type="term" value="C:nucleus"/>
    <property type="evidence" value="ECO:0007669"/>
    <property type="project" value="UniProtKB-SubCell"/>
</dbReference>
<dbReference type="InterPro" id="IPR002100">
    <property type="entry name" value="TF_MADSbox"/>
</dbReference>
<evidence type="ECO:0000313" key="7">
    <source>
        <dbReference type="EMBL" id="CAI0465058.1"/>
    </source>
</evidence>
<dbReference type="Pfam" id="PF00319">
    <property type="entry name" value="SRF-TF"/>
    <property type="match status" value="1"/>
</dbReference>
<organism evidence="7 8">
    <name type="scientific">Linum tenue</name>
    <dbReference type="NCBI Taxonomy" id="586396"/>
    <lineage>
        <taxon>Eukaryota</taxon>
        <taxon>Viridiplantae</taxon>
        <taxon>Streptophyta</taxon>
        <taxon>Embryophyta</taxon>
        <taxon>Tracheophyta</taxon>
        <taxon>Spermatophyta</taxon>
        <taxon>Magnoliopsida</taxon>
        <taxon>eudicotyledons</taxon>
        <taxon>Gunneridae</taxon>
        <taxon>Pentapetalae</taxon>
        <taxon>rosids</taxon>
        <taxon>fabids</taxon>
        <taxon>Malpighiales</taxon>
        <taxon>Linaceae</taxon>
        <taxon>Linum</taxon>
    </lineage>
</organism>
<feature type="domain" description="MADS-box" evidence="6">
    <location>
        <begin position="1"/>
        <end position="61"/>
    </location>
</feature>
<dbReference type="PROSITE" id="PS50066">
    <property type="entry name" value="MADS_BOX_2"/>
    <property type="match status" value="1"/>
</dbReference>
<keyword evidence="3" id="KW-0238">DNA-binding</keyword>
<sequence>MMRGKVELRKIENAASRQVTFSKPKYGLLKKAHVMSVLCDGEVAIIVFSQRGKLSEFSNHE</sequence>
<gene>
    <name evidence="7" type="ORF">LITE_LOCUS36436</name>
</gene>
<comment type="caution">
    <text evidence="7">The sequence shown here is derived from an EMBL/GenBank/DDBJ whole genome shotgun (WGS) entry which is preliminary data.</text>
</comment>
<evidence type="ECO:0000256" key="4">
    <source>
        <dbReference type="ARBA" id="ARBA00023163"/>
    </source>
</evidence>
<dbReference type="Proteomes" id="UP001154282">
    <property type="component" value="Unassembled WGS sequence"/>
</dbReference>
<name>A0AAV0P1M1_9ROSI</name>
<proteinExistence type="predicted"/>
<keyword evidence="8" id="KW-1185">Reference proteome</keyword>
<dbReference type="AlphaFoldDB" id="A0AAV0P1M1"/>